<evidence type="ECO:0000256" key="3">
    <source>
        <dbReference type="ARBA" id="ARBA00023163"/>
    </source>
</evidence>
<comment type="caution">
    <text evidence="5">The sequence shown here is derived from an EMBL/GenBank/DDBJ whole genome shotgun (WGS) entry which is preliminary data.</text>
</comment>
<dbReference type="InterPro" id="IPR036388">
    <property type="entry name" value="WH-like_DNA-bd_sf"/>
</dbReference>
<dbReference type="AlphaFoldDB" id="A0A0N8GG10"/>
<evidence type="ECO:0000256" key="2">
    <source>
        <dbReference type="ARBA" id="ARBA00023125"/>
    </source>
</evidence>
<evidence type="ECO:0000313" key="5">
    <source>
        <dbReference type="EMBL" id="KPL55817.1"/>
    </source>
</evidence>
<feature type="domain" description="HTH marR-type" evidence="4">
    <location>
        <begin position="11"/>
        <end position="143"/>
    </location>
</feature>
<dbReference type="SMART" id="SM00347">
    <property type="entry name" value="HTH_MARR"/>
    <property type="match status" value="1"/>
</dbReference>
<dbReference type="RefSeq" id="WP_054361984.1">
    <property type="nucleotide sequence ID" value="NZ_LJYW01000001.1"/>
</dbReference>
<keyword evidence="2" id="KW-0238">DNA-binding</keyword>
<proteinExistence type="predicted"/>
<dbReference type="GO" id="GO:0003677">
    <property type="term" value="F:DNA binding"/>
    <property type="evidence" value="ECO:0007669"/>
    <property type="project" value="UniProtKB-KW"/>
</dbReference>
<dbReference type="Proteomes" id="UP000048984">
    <property type="component" value="Unassembled WGS sequence"/>
</dbReference>
<keyword evidence="3" id="KW-0804">Transcription</keyword>
<dbReference type="InterPro" id="IPR023187">
    <property type="entry name" value="Tscrpt_reg_MarR-type_CS"/>
</dbReference>
<dbReference type="PRINTS" id="PR00598">
    <property type="entry name" value="HTHMARR"/>
</dbReference>
<dbReference type="STRING" id="665126.ABB55_11035"/>
<dbReference type="PANTHER" id="PTHR33164">
    <property type="entry name" value="TRANSCRIPTIONAL REGULATOR, MARR FAMILY"/>
    <property type="match status" value="1"/>
</dbReference>
<reference evidence="5 6" key="1">
    <citation type="submission" date="2015-09" db="EMBL/GenBank/DDBJ databases">
        <authorList>
            <consortium name="Swine Surveillance"/>
        </authorList>
    </citation>
    <scope>NUCLEOTIDE SEQUENCE [LARGE SCALE GENOMIC DNA]</scope>
    <source>
        <strain evidence="5 6">16</strain>
    </source>
</reference>
<dbReference type="PROSITE" id="PS01117">
    <property type="entry name" value="HTH_MARR_1"/>
    <property type="match status" value="1"/>
</dbReference>
<reference evidence="5 6" key="2">
    <citation type="submission" date="2015-10" db="EMBL/GenBank/DDBJ databases">
        <title>Draft Genome Sequence of Prosthecomicrobium hirschii ATCC 27832.</title>
        <authorList>
            <person name="Daniel J."/>
            <person name="Givan S.A."/>
            <person name="Brun Y.V."/>
            <person name="Brown P.J."/>
        </authorList>
    </citation>
    <scope>NUCLEOTIDE SEQUENCE [LARGE SCALE GENOMIC DNA]</scope>
    <source>
        <strain evidence="5 6">16</strain>
    </source>
</reference>
<dbReference type="InterPro" id="IPR000835">
    <property type="entry name" value="HTH_MarR-typ"/>
</dbReference>
<keyword evidence="6" id="KW-1185">Reference proteome</keyword>
<evidence type="ECO:0000256" key="1">
    <source>
        <dbReference type="ARBA" id="ARBA00023015"/>
    </source>
</evidence>
<dbReference type="InterPro" id="IPR036390">
    <property type="entry name" value="WH_DNA-bd_sf"/>
</dbReference>
<dbReference type="GO" id="GO:0006950">
    <property type="term" value="P:response to stress"/>
    <property type="evidence" value="ECO:0007669"/>
    <property type="project" value="TreeGrafter"/>
</dbReference>
<accession>A0A0N8GG10</accession>
<protein>
    <submittedName>
        <fullName evidence="5">MarR family transcriptional regulator</fullName>
    </submittedName>
</protein>
<dbReference type="SUPFAM" id="SSF46785">
    <property type="entry name" value="Winged helix' DNA-binding domain"/>
    <property type="match status" value="1"/>
</dbReference>
<keyword evidence="1" id="KW-0805">Transcription regulation</keyword>
<name>A0A0N8GG10_9HYPH</name>
<sequence length="153" mass="16850">MPAKPTLAKLDAHLGYWLRMASNAVSQGFARKVEREGVTVAEWVLLRALYDLEGIAPSQLAQDLGLTRGAVSKLADRLLEKSLIERRANPDDKRAQTLALSVAGRRLVPRLAALADQNDAEFFDALPSDQRRTLTEILRRIAQAHGLTSVPID</sequence>
<evidence type="ECO:0000259" key="4">
    <source>
        <dbReference type="PROSITE" id="PS50995"/>
    </source>
</evidence>
<evidence type="ECO:0000313" key="6">
    <source>
        <dbReference type="Proteomes" id="UP000048984"/>
    </source>
</evidence>
<dbReference type="GO" id="GO:0003700">
    <property type="term" value="F:DNA-binding transcription factor activity"/>
    <property type="evidence" value="ECO:0007669"/>
    <property type="project" value="InterPro"/>
</dbReference>
<gene>
    <name evidence="5" type="ORF">ABB55_11035</name>
</gene>
<organism evidence="5 6">
    <name type="scientific">Prosthecodimorpha hirschii</name>
    <dbReference type="NCBI Taxonomy" id="665126"/>
    <lineage>
        <taxon>Bacteria</taxon>
        <taxon>Pseudomonadati</taxon>
        <taxon>Pseudomonadota</taxon>
        <taxon>Alphaproteobacteria</taxon>
        <taxon>Hyphomicrobiales</taxon>
        <taxon>Ancalomicrobiaceae</taxon>
        <taxon>Prosthecodimorpha</taxon>
    </lineage>
</organism>
<dbReference type="InterPro" id="IPR039422">
    <property type="entry name" value="MarR/SlyA-like"/>
</dbReference>
<dbReference type="Pfam" id="PF01047">
    <property type="entry name" value="MarR"/>
    <property type="match status" value="1"/>
</dbReference>
<dbReference type="PANTHER" id="PTHR33164:SF43">
    <property type="entry name" value="HTH-TYPE TRANSCRIPTIONAL REPRESSOR YETL"/>
    <property type="match status" value="1"/>
</dbReference>
<dbReference type="Gene3D" id="1.10.10.10">
    <property type="entry name" value="Winged helix-like DNA-binding domain superfamily/Winged helix DNA-binding domain"/>
    <property type="match status" value="1"/>
</dbReference>
<dbReference type="PROSITE" id="PS50995">
    <property type="entry name" value="HTH_MARR_2"/>
    <property type="match status" value="1"/>
</dbReference>
<dbReference type="EMBL" id="LJYW01000001">
    <property type="protein sequence ID" value="KPL55817.1"/>
    <property type="molecule type" value="Genomic_DNA"/>
</dbReference>